<dbReference type="PANTHER" id="PTHR24421">
    <property type="entry name" value="NITRATE/NITRITE SENSOR PROTEIN NARX-RELATED"/>
    <property type="match status" value="1"/>
</dbReference>
<feature type="transmembrane region" description="Helical" evidence="10">
    <location>
        <begin position="140"/>
        <end position="158"/>
    </location>
</feature>
<gene>
    <name evidence="12" type="ORF">Cba03nite_35960</name>
</gene>
<keyword evidence="7" id="KW-0067">ATP-binding</keyword>
<keyword evidence="3" id="KW-0597">Phosphoprotein</keyword>
<evidence type="ECO:0000256" key="6">
    <source>
        <dbReference type="ARBA" id="ARBA00022777"/>
    </source>
</evidence>
<dbReference type="EC" id="2.7.13.3" evidence="2"/>
<feature type="transmembrane region" description="Helical" evidence="10">
    <location>
        <begin position="165"/>
        <end position="184"/>
    </location>
</feature>
<keyword evidence="10" id="KW-0812">Transmembrane</keyword>
<dbReference type="PANTHER" id="PTHR24421:SF10">
    <property type="entry name" value="NITRATE_NITRITE SENSOR PROTEIN NARQ"/>
    <property type="match status" value="1"/>
</dbReference>
<evidence type="ECO:0000313" key="12">
    <source>
        <dbReference type="EMBL" id="GIF82247.1"/>
    </source>
</evidence>
<dbReference type="GO" id="GO:0000155">
    <property type="term" value="F:phosphorelay sensor kinase activity"/>
    <property type="evidence" value="ECO:0007669"/>
    <property type="project" value="InterPro"/>
</dbReference>
<sequence length="435" mass="44716">MVGVPTVLRRLAARLGVPAADLALAVVLVLAGFGWAIAVSGDRGDAPAPVRLDIPGVSRMEERPAIPDIPAPPDRFGTGEEPRAPIGPPLLPEGDDSGGLDDGMLLVNLIAGAAVAVRRRWPMSAFAVAAGGVFVLQDGLLWPGFLAVLICAYSAVAYGRSVRWAGALLTVAAVISASLFSQSIPQMPGWASPFAVLLPAGLFAAALRSARERAAAAARRAAALEQEQAATARAAMAEERARIARELHDVVSHHVSVMVVQAGAAGKVIDQRPDLAAGALSAIEDSGRAAMAELRHLLGLMAPADDRLHPQPGLRELDTLVDAVRAAGQPVTLRRDGADVPEGVDLTAYRVVQEGLTNALRHAPGAVTAVHIRRDGADLLVEVSNEAAAGEPGGPGAGRGLLGLRERLRLHDGTLQAGAAPGGGFLLAARIPAAS</sequence>
<dbReference type="Gene3D" id="3.30.565.10">
    <property type="entry name" value="Histidine kinase-like ATPase, C-terminal domain"/>
    <property type="match status" value="1"/>
</dbReference>
<organism evidence="12 13">
    <name type="scientific">Catellatospora bangladeshensis</name>
    <dbReference type="NCBI Taxonomy" id="310355"/>
    <lineage>
        <taxon>Bacteria</taxon>
        <taxon>Bacillati</taxon>
        <taxon>Actinomycetota</taxon>
        <taxon>Actinomycetes</taxon>
        <taxon>Micromonosporales</taxon>
        <taxon>Micromonosporaceae</taxon>
        <taxon>Catellatospora</taxon>
    </lineage>
</organism>
<keyword evidence="6" id="KW-0418">Kinase</keyword>
<accession>A0A8J3JCB4</accession>
<dbReference type="GO" id="GO:0046983">
    <property type="term" value="F:protein dimerization activity"/>
    <property type="evidence" value="ECO:0007669"/>
    <property type="project" value="InterPro"/>
</dbReference>
<keyword evidence="4" id="KW-0808">Transferase</keyword>
<dbReference type="Gene3D" id="1.20.5.1930">
    <property type="match status" value="1"/>
</dbReference>
<evidence type="ECO:0000256" key="4">
    <source>
        <dbReference type="ARBA" id="ARBA00022679"/>
    </source>
</evidence>
<evidence type="ECO:0000256" key="1">
    <source>
        <dbReference type="ARBA" id="ARBA00000085"/>
    </source>
</evidence>
<evidence type="ECO:0000256" key="2">
    <source>
        <dbReference type="ARBA" id="ARBA00012438"/>
    </source>
</evidence>
<dbReference type="InterPro" id="IPR050482">
    <property type="entry name" value="Sensor_HK_TwoCompSys"/>
</dbReference>
<dbReference type="InterPro" id="IPR011712">
    <property type="entry name" value="Sig_transdc_His_kin_sub3_dim/P"/>
</dbReference>
<keyword evidence="8" id="KW-0902">Two-component regulatory system</keyword>
<name>A0A8J3JCB4_9ACTN</name>
<feature type="transmembrane region" description="Helical" evidence="10">
    <location>
        <begin position="190"/>
        <end position="210"/>
    </location>
</feature>
<evidence type="ECO:0000256" key="10">
    <source>
        <dbReference type="SAM" id="Phobius"/>
    </source>
</evidence>
<reference evidence="12 13" key="1">
    <citation type="submission" date="2021-01" db="EMBL/GenBank/DDBJ databases">
        <title>Whole genome shotgun sequence of Catellatospora bangladeshensis NBRC 107357.</title>
        <authorList>
            <person name="Komaki H."/>
            <person name="Tamura T."/>
        </authorList>
    </citation>
    <scope>NUCLEOTIDE SEQUENCE [LARGE SCALE GENOMIC DNA]</scope>
    <source>
        <strain evidence="12 13">NBRC 107357</strain>
    </source>
</reference>
<evidence type="ECO:0000256" key="8">
    <source>
        <dbReference type="ARBA" id="ARBA00023012"/>
    </source>
</evidence>
<feature type="region of interest" description="Disordered" evidence="9">
    <location>
        <begin position="63"/>
        <end position="93"/>
    </location>
</feature>
<evidence type="ECO:0000256" key="3">
    <source>
        <dbReference type="ARBA" id="ARBA00022553"/>
    </source>
</evidence>
<keyword evidence="10" id="KW-0472">Membrane</keyword>
<dbReference type="Proteomes" id="UP000601223">
    <property type="component" value="Unassembled WGS sequence"/>
</dbReference>
<protein>
    <recommendedName>
        <fullName evidence="2">histidine kinase</fullName>
        <ecNumber evidence="2">2.7.13.3</ecNumber>
    </recommendedName>
</protein>
<dbReference type="EMBL" id="BONF01000019">
    <property type="protein sequence ID" value="GIF82247.1"/>
    <property type="molecule type" value="Genomic_DNA"/>
</dbReference>
<feature type="domain" description="Signal transduction histidine kinase subgroup 3 dimerisation and phosphoacceptor" evidence="11">
    <location>
        <begin position="239"/>
        <end position="305"/>
    </location>
</feature>
<dbReference type="GO" id="GO:0005524">
    <property type="term" value="F:ATP binding"/>
    <property type="evidence" value="ECO:0007669"/>
    <property type="project" value="UniProtKB-KW"/>
</dbReference>
<evidence type="ECO:0000256" key="9">
    <source>
        <dbReference type="SAM" id="MobiDB-lite"/>
    </source>
</evidence>
<keyword evidence="5" id="KW-0547">Nucleotide-binding</keyword>
<comment type="catalytic activity">
    <reaction evidence="1">
        <text>ATP + protein L-histidine = ADP + protein N-phospho-L-histidine.</text>
        <dbReference type="EC" id="2.7.13.3"/>
    </reaction>
</comment>
<dbReference type="AlphaFoldDB" id="A0A8J3JCB4"/>
<dbReference type="InterPro" id="IPR036890">
    <property type="entry name" value="HATPase_C_sf"/>
</dbReference>
<feature type="transmembrane region" description="Helical" evidence="10">
    <location>
        <begin position="12"/>
        <end position="37"/>
    </location>
</feature>
<evidence type="ECO:0000256" key="5">
    <source>
        <dbReference type="ARBA" id="ARBA00022741"/>
    </source>
</evidence>
<dbReference type="Pfam" id="PF07730">
    <property type="entry name" value="HisKA_3"/>
    <property type="match status" value="1"/>
</dbReference>
<evidence type="ECO:0000256" key="7">
    <source>
        <dbReference type="ARBA" id="ARBA00022840"/>
    </source>
</evidence>
<proteinExistence type="predicted"/>
<comment type="caution">
    <text evidence="12">The sequence shown here is derived from an EMBL/GenBank/DDBJ whole genome shotgun (WGS) entry which is preliminary data.</text>
</comment>
<evidence type="ECO:0000259" key="11">
    <source>
        <dbReference type="Pfam" id="PF07730"/>
    </source>
</evidence>
<evidence type="ECO:0000313" key="13">
    <source>
        <dbReference type="Proteomes" id="UP000601223"/>
    </source>
</evidence>
<keyword evidence="13" id="KW-1185">Reference proteome</keyword>
<keyword evidence="10" id="KW-1133">Transmembrane helix</keyword>
<dbReference type="GO" id="GO:0016020">
    <property type="term" value="C:membrane"/>
    <property type="evidence" value="ECO:0007669"/>
    <property type="project" value="InterPro"/>
</dbReference>
<dbReference type="SUPFAM" id="SSF55874">
    <property type="entry name" value="ATPase domain of HSP90 chaperone/DNA topoisomerase II/histidine kinase"/>
    <property type="match status" value="1"/>
</dbReference>